<reference evidence="2" key="1">
    <citation type="submission" date="2020-04" db="EMBL/GenBank/DDBJ databases">
        <authorList>
            <person name="Brown S."/>
        </authorList>
    </citation>
    <scope>NUCLEOTIDE SEQUENCE</scope>
    <source>
        <strain evidence="2">DJ015</strain>
    </source>
</reference>
<reference evidence="3" key="2">
    <citation type="submission" date="2020-06" db="EMBL/GenBank/DDBJ databases">
        <title>Genomic insights into acetone-butanol-ethanol (ABE) fermentation by sequencing solventogenic clostridia strains.</title>
        <authorList>
            <person name="Brown S."/>
        </authorList>
    </citation>
    <scope>NUCLEOTIDE SEQUENCE</scope>
    <source>
        <strain evidence="3">DJ123</strain>
    </source>
</reference>
<name>A0AAE5LNZ1_CLOBE</name>
<comment type="caution">
    <text evidence="3">The sequence shown here is derived from an EMBL/GenBank/DDBJ whole genome shotgun (WGS) entry which is preliminary data.</text>
</comment>
<dbReference type="Proteomes" id="UP000822184">
    <property type="component" value="Unassembled WGS sequence"/>
</dbReference>
<dbReference type="EMBL" id="JABTDW010000001">
    <property type="protein sequence ID" value="NSB15184.1"/>
    <property type="molecule type" value="Genomic_DNA"/>
</dbReference>
<evidence type="ECO:0000259" key="1">
    <source>
        <dbReference type="Pfam" id="PF13701"/>
    </source>
</evidence>
<dbReference type="EMBL" id="JABTDW010000001">
    <property type="protein sequence ID" value="NSB15119.1"/>
    <property type="molecule type" value="Genomic_DNA"/>
</dbReference>
<evidence type="ECO:0000313" key="5">
    <source>
        <dbReference type="EMBL" id="NSB14724.1"/>
    </source>
</evidence>
<dbReference type="EMBL" id="JABTDW010000001">
    <property type="protein sequence ID" value="NSB16704.1"/>
    <property type="molecule type" value="Genomic_DNA"/>
</dbReference>
<sequence>MGSLLEKSLNFKRNVKINFDGGNLTSDSGLILYSEFDERIGFSRTVKDVFYVNDGINHREHTNEEILLQKVYQRIAGYTTDDNSDELRYDPALTTILDKNALASQPTISRFNNNLDKENLRQFNKINELVLDKVYSIDMPNQIILDIDSTNFETYGNQYGSAYNSHYSANGYHPLLVFDGLTGDLLKAELRSGNVYTSRKTVAFIGPLLKRYSNKYICTDLYIRGDSGFAIPGLYEIAEEHDAKYAIRLKANATLYKYSEEFTTRMEILCKRNIYDHYTIYGEFVYKAKKWTKERRVVVKLEKKEGQMCIDYTFVVTNMTSHPEAVIKFYCNRGTMENFIKEGKNGFAFDKMSSSSFIANANKLQEMVLAYNLNNWIRRLCFTNSMKSLRIETIRMKIIKVAGKLVKSSRYLKFKLCSSCAYQNEFWHILKNINSLPLLN</sequence>
<dbReference type="NCBIfam" id="NF033539">
    <property type="entry name" value="transpos_IS1380"/>
    <property type="match status" value="1"/>
</dbReference>
<accession>A0AAE5LNZ1</accession>
<dbReference type="EMBL" id="JABTDW010000001">
    <property type="protein sequence ID" value="NSB12877.1"/>
    <property type="molecule type" value="Genomic_DNA"/>
</dbReference>
<gene>
    <name evidence="3" type="ORF">BCD95_001066</name>
    <name evidence="4" type="ORF">BCD95_001136</name>
    <name evidence="5" type="ORF">BCD95_002983</name>
    <name evidence="6" type="ORF">BCD95_003378</name>
    <name evidence="7" type="ORF">BCD95_003443</name>
    <name evidence="8" type="ORF">BCD95_003890</name>
    <name evidence="9" type="ORF">BCD95_004408</name>
    <name evidence="10" type="ORF">BCD95_004614</name>
    <name evidence="11" type="ORF">BCD95_004963</name>
    <name evidence="2" type="ORF">HGI39_26625</name>
</gene>
<dbReference type="EMBL" id="JABTDW010000001">
    <property type="protein sequence ID" value="NSB16149.1"/>
    <property type="molecule type" value="Genomic_DNA"/>
</dbReference>
<evidence type="ECO:0000313" key="6">
    <source>
        <dbReference type="EMBL" id="NSB15119.1"/>
    </source>
</evidence>
<evidence type="ECO:0000313" key="8">
    <source>
        <dbReference type="EMBL" id="NSB15631.1"/>
    </source>
</evidence>
<dbReference type="RefSeq" id="WP_077857080.1">
    <property type="nucleotide sequence ID" value="NZ_BKAK01000227.1"/>
</dbReference>
<evidence type="ECO:0000313" key="9">
    <source>
        <dbReference type="EMBL" id="NSB16149.1"/>
    </source>
</evidence>
<evidence type="ECO:0000313" key="2">
    <source>
        <dbReference type="EMBL" id="MBC2478181.1"/>
    </source>
</evidence>
<evidence type="ECO:0000313" key="3">
    <source>
        <dbReference type="EMBL" id="NSB12807.1"/>
    </source>
</evidence>
<evidence type="ECO:0000313" key="11">
    <source>
        <dbReference type="EMBL" id="NSB16704.1"/>
    </source>
</evidence>
<dbReference type="AlphaFoldDB" id="A0AAE5LNZ1"/>
<protein>
    <submittedName>
        <fullName evidence="2">IS1380 family transposase</fullName>
    </submittedName>
</protein>
<dbReference type="SUPFAM" id="SSF53098">
    <property type="entry name" value="Ribonuclease H-like"/>
    <property type="match status" value="1"/>
</dbReference>
<dbReference type="EMBL" id="JABTDW010000001">
    <property type="protein sequence ID" value="NSB16355.1"/>
    <property type="molecule type" value="Genomic_DNA"/>
</dbReference>
<dbReference type="Proteomes" id="UP001194098">
    <property type="component" value="Unassembled WGS sequence"/>
</dbReference>
<dbReference type="InterPro" id="IPR012337">
    <property type="entry name" value="RNaseH-like_sf"/>
</dbReference>
<dbReference type="InterPro" id="IPR025668">
    <property type="entry name" value="Tnp_DDE_dom"/>
</dbReference>
<evidence type="ECO:0000313" key="4">
    <source>
        <dbReference type="EMBL" id="NSB12877.1"/>
    </source>
</evidence>
<proteinExistence type="predicted"/>
<dbReference type="Pfam" id="PF13701">
    <property type="entry name" value="DDE_Tnp_1_4"/>
    <property type="match status" value="1"/>
</dbReference>
<dbReference type="EMBL" id="JABTDW010000001">
    <property type="protein sequence ID" value="NSB15631.1"/>
    <property type="molecule type" value="Genomic_DNA"/>
</dbReference>
<organism evidence="3 12">
    <name type="scientific">Clostridium beijerinckii</name>
    <name type="common">Clostridium MP</name>
    <dbReference type="NCBI Taxonomy" id="1520"/>
    <lineage>
        <taxon>Bacteria</taxon>
        <taxon>Bacillati</taxon>
        <taxon>Bacillota</taxon>
        <taxon>Clostridia</taxon>
        <taxon>Eubacteriales</taxon>
        <taxon>Clostridiaceae</taxon>
        <taxon>Clostridium</taxon>
    </lineage>
</organism>
<evidence type="ECO:0000313" key="7">
    <source>
        <dbReference type="EMBL" id="NSB15184.1"/>
    </source>
</evidence>
<dbReference type="EMBL" id="JABTDW010000001">
    <property type="protein sequence ID" value="NSB14724.1"/>
    <property type="molecule type" value="Genomic_DNA"/>
</dbReference>
<dbReference type="EMBL" id="JABTDW010000001">
    <property type="protein sequence ID" value="NSB12807.1"/>
    <property type="molecule type" value="Genomic_DNA"/>
</dbReference>
<evidence type="ECO:0000313" key="10">
    <source>
        <dbReference type="EMBL" id="NSB16355.1"/>
    </source>
</evidence>
<dbReference type="InterPro" id="IPR047960">
    <property type="entry name" value="Transpos_IS1380"/>
</dbReference>
<evidence type="ECO:0000313" key="12">
    <source>
        <dbReference type="Proteomes" id="UP000822184"/>
    </source>
</evidence>
<feature type="domain" description="Transposase DDE" evidence="1">
    <location>
        <begin position="9"/>
        <end position="437"/>
    </location>
</feature>
<dbReference type="GeneID" id="66345361"/>
<dbReference type="EMBL" id="JABAGV010000267">
    <property type="protein sequence ID" value="MBC2478181.1"/>
    <property type="molecule type" value="Genomic_DNA"/>
</dbReference>
<reference evidence="2" key="3">
    <citation type="journal article" date="2022" name="Nat. Biotechnol.">
        <title>Carbon-negative production of acetone and isopropanol by gas fermentation at industrial pilot scale.</title>
        <authorList>
            <person name="Liew F.E."/>
            <person name="Nogle R."/>
            <person name="Abdalla T."/>
            <person name="Rasor B.J."/>
            <person name="Canter C."/>
            <person name="Jensen R.O."/>
            <person name="Wang L."/>
            <person name="Strutz J."/>
            <person name="Chirania P."/>
            <person name="De Tissera S."/>
            <person name="Mueller A.P."/>
            <person name="Ruan Z."/>
            <person name="Gao A."/>
            <person name="Tran L."/>
            <person name="Engle N.L."/>
            <person name="Bromley J.C."/>
            <person name="Daniell J."/>
            <person name="Conrado R."/>
            <person name="Tschaplinski T.J."/>
            <person name="Giannone R.J."/>
            <person name="Hettich R.L."/>
            <person name="Karim A.S."/>
            <person name="Simpson S.D."/>
            <person name="Brown S.D."/>
            <person name="Leang C."/>
            <person name="Jewett M.C."/>
            <person name="Kopke M."/>
        </authorList>
    </citation>
    <scope>NUCLEOTIDE SEQUENCE</scope>
    <source>
        <strain evidence="2">DJ015</strain>
    </source>
</reference>